<dbReference type="Gene3D" id="3.40.50.1820">
    <property type="entry name" value="alpha/beta hydrolase"/>
    <property type="match status" value="1"/>
</dbReference>
<dbReference type="GO" id="GO:0016020">
    <property type="term" value="C:membrane"/>
    <property type="evidence" value="ECO:0007669"/>
    <property type="project" value="TreeGrafter"/>
</dbReference>
<evidence type="ECO:0000313" key="2">
    <source>
        <dbReference type="EMBL" id="PRQ08527.1"/>
    </source>
</evidence>
<evidence type="ECO:0000313" key="3">
    <source>
        <dbReference type="Proteomes" id="UP000238823"/>
    </source>
</evidence>
<comment type="caution">
    <text evidence="2">The sequence shown here is derived from an EMBL/GenBank/DDBJ whole genome shotgun (WGS) entry which is preliminary data.</text>
</comment>
<dbReference type="GO" id="GO:0018786">
    <property type="term" value="F:haloalkane dehalogenase activity"/>
    <property type="evidence" value="ECO:0007669"/>
    <property type="project" value="UniProtKB-EC"/>
</dbReference>
<dbReference type="EMBL" id="PVNL01000041">
    <property type="protein sequence ID" value="PRQ08527.1"/>
    <property type="molecule type" value="Genomic_DNA"/>
</dbReference>
<dbReference type="InterPro" id="IPR050266">
    <property type="entry name" value="AB_hydrolase_sf"/>
</dbReference>
<dbReference type="AlphaFoldDB" id="A0A2S9YTT7"/>
<gene>
    <name evidence="2" type="primary">dhaA</name>
    <name evidence="2" type="ORF">ENSA7_18130</name>
</gene>
<dbReference type="Proteomes" id="UP000238823">
    <property type="component" value="Unassembled WGS sequence"/>
</dbReference>
<name>A0A2S9YTT7_9BACT</name>
<evidence type="ECO:0000259" key="1">
    <source>
        <dbReference type="Pfam" id="PF00561"/>
    </source>
</evidence>
<dbReference type="OrthoDB" id="5342129at2"/>
<proteinExistence type="predicted"/>
<dbReference type="Pfam" id="PF00561">
    <property type="entry name" value="Abhydrolase_1"/>
    <property type="match status" value="1"/>
</dbReference>
<keyword evidence="2" id="KW-0378">Hydrolase</keyword>
<reference evidence="2 3" key="1">
    <citation type="submission" date="2018-03" db="EMBL/GenBank/DDBJ databases">
        <title>Draft Genome Sequences of the Obligatory Marine Myxobacteria Enhygromyxa salina SWB007.</title>
        <authorList>
            <person name="Poehlein A."/>
            <person name="Moghaddam J.A."/>
            <person name="Harms H."/>
            <person name="Alanjari M."/>
            <person name="Koenig G.M."/>
            <person name="Daniel R."/>
            <person name="Schaeberle T.F."/>
        </authorList>
    </citation>
    <scope>NUCLEOTIDE SEQUENCE [LARGE SCALE GENOMIC DNA]</scope>
    <source>
        <strain evidence="2 3">SWB007</strain>
    </source>
</reference>
<dbReference type="PANTHER" id="PTHR43798:SF33">
    <property type="entry name" value="HYDROLASE, PUTATIVE (AFU_ORTHOLOGUE AFUA_2G14860)-RELATED"/>
    <property type="match status" value="1"/>
</dbReference>
<accession>A0A2S9YTT7</accession>
<dbReference type="PRINTS" id="PR00111">
    <property type="entry name" value="ABHYDROLASE"/>
</dbReference>
<dbReference type="InterPro" id="IPR000073">
    <property type="entry name" value="AB_hydrolase_1"/>
</dbReference>
<protein>
    <submittedName>
        <fullName evidence="2">Haloalkane dehalogenase</fullName>
        <ecNumber evidence="2">3.8.1.5</ecNumber>
    </submittedName>
</protein>
<dbReference type="SUPFAM" id="SSF53474">
    <property type="entry name" value="alpha/beta-Hydrolases"/>
    <property type="match status" value="1"/>
</dbReference>
<dbReference type="PANTHER" id="PTHR43798">
    <property type="entry name" value="MONOACYLGLYCEROL LIPASE"/>
    <property type="match status" value="1"/>
</dbReference>
<dbReference type="InterPro" id="IPR000639">
    <property type="entry name" value="Epox_hydrolase-like"/>
</dbReference>
<dbReference type="RefSeq" id="WP_106088838.1">
    <property type="nucleotide sequence ID" value="NZ_PVNL01000041.1"/>
</dbReference>
<dbReference type="EC" id="3.8.1.5" evidence="2"/>
<feature type="domain" description="AB hydrolase-1" evidence="1">
    <location>
        <begin position="25"/>
        <end position="262"/>
    </location>
</feature>
<sequence length="282" mass="30855">MPPLSSHRIRAANLDLHWLEAGEGPVVLFVHGWPTSAQLWRNILPVVGQTHRAIALDLPGFGRSDKPLDQRYGFRFFEAAIEGFLAAIGVERLSLVVHDLGGPVGLYWACRHPERIDALALLNTLVFPKPSWAVVAFVAATYAPGVRRFLASPAGIAASMRLGVVNRERITDEVARMYGDPFVEWAAGKALLRTGQGLGPGGMRFIVETLPSFANIPVRMIYGEKDRILPDVATTMAKVGELLPHAEITAIPNCGHFLQEDQPDEVARLLSEFLITATGDQH</sequence>
<organism evidence="2 3">
    <name type="scientific">Enhygromyxa salina</name>
    <dbReference type="NCBI Taxonomy" id="215803"/>
    <lineage>
        <taxon>Bacteria</taxon>
        <taxon>Pseudomonadati</taxon>
        <taxon>Myxococcota</taxon>
        <taxon>Polyangia</taxon>
        <taxon>Nannocystales</taxon>
        <taxon>Nannocystaceae</taxon>
        <taxon>Enhygromyxa</taxon>
    </lineage>
</organism>
<dbReference type="InterPro" id="IPR029058">
    <property type="entry name" value="AB_hydrolase_fold"/>
</dbReference>
<dbReference type="PRINTS" id="PR00412">
    <property type="entry name" value="EPOXHYDRLASE"/>
</dbReference>